<dbReference type="EMBL" id="LWDX02038304">
    <property type="protein sequence ID" value="OEL25069.1"/>
    <property type="molecule type" value="Genomic_DNA"/>
</dbReference>
<accession>A0A1E5VIY2</accession>
<organism evidence="1 2">
    <name type="scientific">Dichanthelium oligosanthes</name>
    <dbReference type="NCBI Taxonomy" id="888268"/>
    <lineage>
        <taxon>Eukaryota</taxon>
        <taxon>Viridiplantae</taxon>
        <taxon>Streptophyta</taxon>
        <taxon>Embryophyta</taxon>
        <taxon>Tracheophyta</taxon>
        <taxon>Spermatophyta</taxon>
        <taxon>Magnoliopsida</taxon>
        <taxon>Liliopsida</taxon>
        <taxon>Poales</taxon>
        <taxon>Poaceae</taxon>
        <taxon>PACMAD clade</taxon>
        <taxon>Panicoideae</taxon>
        <taxon>Panicodae</taxon>
        <taxon>Paniceae</taxon>
        <taxon>Dichantheliinae</taxon>
        <taxon>Dichanthelium</taxon>
    </lineage>
</organism>
<feature type="non-terminal residue" evidence="1">
    <location>
        <position position="1"/>
    </location>
</feature>
<evidence type="ECO:0000313" key="1">
    <source>
        <dbReference type="EMBL" id="OEL25069.1"/>
    </source>
</evidence>
<sequence length="52" mass="5730">LHTHEEVGRLPPVETVLGELPADLLHLGVLLRRAKVGVKLPHLPAEEAVRRP</sequence>
<protein>
    <submittedName>
        <fullName evidence="1">Uncharacterized protein</fullName>
    </submittedName>
</protein>
<keyword evidence="2" id="KW-1185">Reference proteome</keyword>
<proteinExistence type="predicted"/>
<gene>
    <name evidence="1" type="ORF">BAE44_0013912</name>
</gene>
<reference evidence="1 2" key="1">
    <citation type="submission" date="2016-09" db="EMBL/GenBank/DDBJ databases">
        <title>The draft genome of Dichanthelium oligosanthes: A C3 panicoid grass species.</title>
        <authorList>
            <person name="Studer A.J."/>
            <person name="Schnable J.C."/>
            <person name="Brutnell T.P."/>
        </authorList>
    </citation>
    <scope>NUCLEOTIDE SEQUENCE [LARGE SCALE GENOMIC DNA]</scope>
    <source>
        <strain evidence="2">cv. Kellogg 1175</strain>
        <tissue evidence="1">Leaf</tissue>
    </source>
</reference>
<evidence type="ECO:0000313" key="2">
    <source>
        <dbReference type="Proteomes" id="UP000095767"/>
    </source>
</evidence>
<comment type="caution">
    <text evidence="1">The sequence shown here is derived from an EMBL/GenBank/DDBJ whole genome shotgun (WGS) entry which is preliminary data.</text>
</comment>
<dbReference type="AlphaFoldDB" id="A0A1E5VIY2"/>
<name>A0A1E5VIY2_9POAL</name>
<dbReference type="Proteomes" id="UP000095767">
    <property type="component" value="Unassembled WGS sequence"/>
</dbReference>